<keyword evidence="1 12" id="KW-0723">Serine/threonine-protein kinase</keyword>
<evidence type="ECO:0000256" key="2">
    <source>
        <dbReference type="ARBA" id="ARBA00022679"/>
    </source>
</evidence>
<evidence type="ECO:0000256" key="10">
    <source>
        <dbReference type="PIRSR" id="PIRSR630616-3"/>
    </source>
</evidence>
<keyword evidence="4" id="KW-0418">Kinase</keyword>
<evidence type="ECO:0000313" key="14">
    <source>
        <dbReference type="EMBL" id="EFP04643.1"/>
    </source>
</evidence>
<reference evidence="14" key="1">
    <citation type="submission" date="2007-07" db="EMBL/GenBank/DDBJ databases">
        <title>PCAP assembly of the Caenorhabditis remanei genome.</title>
        <authorList>
            <consortium name="The Caenorhabditis remanei Sequencing Consortium"/>
            <person name="Wilson R.K."/>
        </authorList>
    </citation>
    <scope>NUCLEOTIDE SEQUENCE [LARGE SCALE GENOMIC DNA]</scope>
    <source>
        <strain evidence="14">PB4641</strain>
    </source>
</reference>
<comment type="catalytic activity">
    <reaction evidence="7">
        <text>L-seryl-[protein] + ATP = O-phospho-L-seryl-[protein] + ADP + H(+)</text>
        <dbReference type="Rhea" id="RHEA:17989"/>
        <dbReference type="Rhea" id="RHEA-COMP:9863"/>
        <dbReference type="Rhea" id="RHEA-COMP:11604"/>
        <dbReference type="ChEBI" id="CHEBI:15378"/>
        <dbReference type="ChEBI" id="CHEBI:29999"/>
        <dbReference type="ChEBI" id="CHEBI:30616"/>
        <dbReference type="ChEBI" id="CHEBI:83421"/>
        <dbReference type="ChEBI" id="CHEBI:456216"/>
        <dbReference type="EC" id="2.7.11.1"/>
    </reaction>
</comment>
<evidence type="ECO:0000256" key="9">
    <source>
        <dbReference type="PIRSR" id="PIRSR630616-2"/>
    </source>
</evidence>
<evidence type="ECO:0000256" key="6">
    <source>
        <dbReference type="ARBA" id="ARBA00047899"/>
    </source>
</evidence>
<evidence type="ECO:0000256" key="7">
    <source>
        <dbReference type="ARBA" id="ARBA00048679"/>
    </source>
</evidence>
<gene>
    <name evidence="14" type="ORF">CRE_31305</name>
</gene>
<comment type="similarity">
    <text evidence="12">Belongs to the protein kinase superfamily.</text>
</comment>
<dbReference type="PROSITE" id="PS00108">
    <property type="entry name" value="PROTEIN_KINASE_ST"/>
    <property type="match status" value="1"/>
</dbReference>
<dbReference type="HOGENOM" id="CLU_032946_0_0_1"/>
<protein>
    <recommendedName>
        <fullName evidence="13">Protein kinase domain-containing protein</fullName>
    </recommendedName>
</protein>
<dbReference type="EMBL" id="DS268455">
    <property type="protein sequence ID" value="EFP04643.1"/>
    <property type="molecule type" value="Genomic_DNA"/>
</dbReference>
<dbReference type="AlphaFoldDB" id="E3MLS1"/>
<comment type="catalytic activity">
    <reaction evidence="6">
        <text>L-threonyl-[protein] + ATP = O-phospho-L-threonyl-[protein] + ADP + H(+)</text>
        <dbReference type="Rhea" id="RHEA:46608"/>
        <dbReference type="Rhea" id="RHEA-COMP:11060"/>
        <dbReference type="Rhea" id="RHEA-COMP:11605"/>
        <dbReference type="ChEBI" id="CHEBI:15378"/>
        <dbReference type="ChEBI" id="CHEBI:30013"/>
        <dbReference type="ChEBI" id="CHEBI:30616"/>
        <dbReference type="ChEBI" id="CHEBI:61977"/>
        <dbReference type="ChEBI" id="CHEBI:456216"/>
        <dbReference type="EC" id="2.7.11.1"/>
    </reaction>
</comment>
<feature type="active site" description="Proton acceptor" evidence="8">
    <location>
        <position position="326"/>
    </location>
</feature>
<evidence type="ECO:0000256" key="1">
    <source>
        <dbReference type="ARBA" id="ARBA00022527"/>
    </source>
</evidence>
<dbReference type="Proteomes" id="UP000008281">
    <property type="component" value="Unassembled WGS sequence"/>
</dbReference>
<proteinExistence type="inferred from homology"/>
<evidence type="ECO:0000259" key="13">
    <source>
        <dbReference type="PROSITE" id="PS50011"/>
    </source>
</evidence>
<dbReference type="Gene3D" id="1.10.510.10">
    <property type="entry name" value="Transferase(Phosphotransferase) domain 1"/>
    <property type="match status" value="1"/>
</dbReference>
<dbReference type="InParanoid" id="E3MLS1"/>
<keyword evidence="3 9" id="KW-0547">Nucleotide-binding</keyword>
<dbReference type="InterPro" id="IPR000719">
    <property type="entry name" value="Prot_kinase_dom"/>
</dbReference>
<dbReference type="PANTHER" id="PTHR24350">
    <property type="entry name" value="SERINE/THREONINE-PROTEIN KINASE IAL-RELATED"/>
    <property type="match status" value="1"/>
</dbReference>
<dbReference type="SUPFAM" id="SSF56112">
    <property type="entry name" value="Protein kinase-like (PK-like)"/>
    <property type="match status" value="1"/>
</dbReference>
<dbReference type="GO" id="GO:0004674">
    <property type="term" value="F:protein serine/threonine kinase activity"/>
    <property type="evidence" value="ECO:0007669"/>
    <property type="project" value="UniProtKB-KW"/>
</dbReference>
<dbReference type="GO" id="GO:0005524">
    <property type="term" value="F:ATP binding"/>
    <property type="evidence" value="ECO:0007669"/>
    <property type="project" value="UniProtKB-UniRule"/>
</dbReference>
<feature type="cross-link" description="Glycyl lysine isopeptide (Lys-Gly) (interchain with G-Cter in SUMO2)" evidence="10">
    <location>
        <position position="328"/>
    </location>
</feature>
<feature type="binding site" evidence="9">
    <location>
        <position position="344"/>
    </location>
    <ligand>
        <name>ATP</name>
        <dbReference type="ChEBI" id="CHEBI:30616"/>
    </ligand>
</feature>
<evidence type="ECO:0000256" key="4">
    <source>
        <dbReference type="ARBA" id="ARBA00022777"/>
    </source>
</evidence>
<dbReference type="InterPro" id="IPR030616">
    <property type="entry name" value="Aur-like"/>
</dbReference>
<dbReference type="Pfam" id="PF00069">
    <property type="entry name" value="Pkinase"/>
    <property type="match status" value="1"/>
</dbReference>
<evidence type="ECO:0000256" key="8">
    <source>
        <dbReference type="PIRSR" id="PIRSR630616-1"/>
    </source>
</evidence>
<evidence type="ECO:0000256" key="5">
    <source>
        <dbReference type="ARBA" id="ARBA00022840"/>
    </source>
</evidence>
<dbReference type="OrthoDB" id="193931at2759"/>
<evidence type="ECO:0000313" key="15">
    <source>
        <dbReference type="Proteomes" id="UP000008281"/>
    </source>
</evidence>
<dbReference type="PROSITE" id="PS50011">
    <property type="entry name" value="PROTEIN_KINASE_DOM"/>
    <property type="match status" value="1"/>
</dbReference>
<feature type="domain" description="Protein kinase" evidence="13">
    <location>
        <begin position="210"/>
        <end position="450"/>
    </location>
</feature>
<dbReference type="InterPro" id="IPR008271">
    <property type="entry name" value="Ser/Thr_kinase_AS"/>
</dbReference>
<accession>E3MLS1</accession>
<dbReference type="InterPro" id="IPR017441">
    <property type="entry name" value="Protein_kinase_ATP_BS"/>
</dbReference>
<name>E3MLS1_CAERE</name>
<dbReference type="STRING" id="31234.E3MLS1"/>
<dbReference type="InterPro" id="IPR011009">
    <property type="entry name" value="Kinase-like_dom_sf"/>
</dbReference>
<organism evidence="15">
    <name type="scientific">Caenorhabditis remanei</name>
    <name type="common">Caenorhabditis vulgaris</name>
    <dbReference type="NCBI Taxonomy" id="31234"/>
    <lineage>
        <taxon>Eukaryota</taxon>
        <taxon>Metazoa</taxon>
        <taxon>Ecdysozoa</taxon>
        <taxon>Nematoda</taxon>
        <taxon>Chromadorea</taxon>
        <taxon>Rhabditida</taxon>
        <taxon>Rhabditina</taxon>
        <taxon>Rhabditomorpha</taxon>
        <taxon>Rhabditoidea</taxon>
        <taxon>Rhabditidae</taxon>
        <taxon>Peloderinae</taxon>
        <taxon>Caenorhabditis</taxon>
    </lineage>
</organism>
<evidence type="ECO:0000256" key="12">
    <source>
        <dbReference type="RuleBase" id="RU000304"/>
    </source>
</evidence>
<keyword evidence="2" id="KW-0808">Transferase</keyword>
<evidence type="ECO:0000256" key="11">
    <source>
        <dbReference type="PROSITE-ProRule" id="PRU10141"/>
    </source>
</evidence>
<keyword evidence="15" id="KW-1185">Reference proteome</keyword>
<sequence length="470" mass="53392">MTNRIECTPLDIALVDDKVVAAGTTDSHNGYSLCFQRNSTENHKAESVDHVYTDGKNVHMIVKRPMLFTIDVESSQADTQKILDGIARITGSDFSRKENKNAQAVITNIKDLPDHKSKFSTSMDRRRSSVISAWTYWTTKSLLLDASLGYVPNFAQQTGPIKNAIRMQKKRLAEEAEHKEQENIKVRWETNAKKTNGTNVFDSHLSEENFVIGDILGAGTYGTVFEATSKKSGKAFALKVMTNKFNVYTEKFVAERELLMQREMSHKNIVPMYAAFKSKIAVFFVFERMKESVMMKKIPVDEMAWITECVASGLTYIHRRGILHRDLKPHNLLYNYDGLVKISDFGISTDERDATNCGTPRYMAPEIICRQKQTAAVDCYSLGVILHRCSTRKTPFELPDGHVSDEVVSKCEYVPPVSMNSSVREVTTKLIKRSPNDRWSANEVLFSQLVTGYQHQREQALQKLVRDNYL</sequence>
<keyword evidence="5 9" id="KW-0067">ATP-binding</keyword>
<evidence type="ECO:0000256" key="3">
    <source>
        <dbReference type="ARBA" id="ARBA00022741"/>
    </source>
</evidence>
<feature type="binding site" evidence="9 11">
    <location>
        <position position="239"/>
    </location>
    <ligand>
        <name>ATP</name>
        <dbReference type="ChEBI" id="CHEBI:30616"/>
    </ligand>
</feature>
<dbReference type="PROSITE" id="PS00107">
    <property type="entry name" value="PROTEIN_KINASE_ATP"/>
    <property type="match status" value="1"/>
</dbReference>
<dbReference type="SMART" id="SM00220">
    <property type="entry name" value="S_TKc"/>
    <property type="match status" value="1"/>
</dbReference>
<dbReference type="eggNOG" id="KOG0583">
    <property type="taxonomic scope" value="Eukaryota"/>
</dbReference>